<evidence type="ECO:0000256" key="2">
    <source>
        <dbReference type="ARBA" id="ARBA00022475"/>
    </source>
</evidence>
<dbReference type="Pfam" id="PF03176">
    <property type="entry name" value="MMPL"/>
    <property type="match status" value="2"/>
</dbReference>
<feature type="transmembrane region" description="Helical" evidence="6">
    <location>
        <begin position="265"/>
        <end position="284"/>
    </location>
</feature>
<dbReference type="PANTHER" id="PTHR33406:SF13">
    <property type="entry name" value="MEMBRANE PROTEIN YDFJ"/>
    <property type="match status" value="1"/>
</dbReference>
<dbReference type="EMBL" id="VJVV01000005">
    <property type="protein sequence ID" value="TRO81887.1"/>
    <property type="molecule type" value="Genomic_DNA"/>
</dbReference>
<evidence type="ECO:0000256" key="5">
    <source>
        <dbReference type="ARBA" id="ARBA00023136"/>
    </source>
</evidence>
<dbReference type="PANTHER" id="PTHR33406">
    <property type="entry name" value="MEMBRANE PROTEIN MJ1562-RELATED"/>
    <property type="match status" value="1"/>
</dbReference>
<keyword evidence="3 6" id="KW-0812">Transmembrane</keyword>
<evidence type="ECO:0000256" key="1">
    <source>
        <dbReference type="ARBA" id="ARBA00004651"/>
    </source>
</evidence>
<feature type="transmembrane region" description="Helical" evidence="6">
    <location>
        <begin position="317"/>
        <end position="338"/>
    </location>
</feature>
<dbReference type="AlphaFoldDB" id="A0A550JF91"/>
<keyword evidence="2" id="KW-1003">Cell membrane</keyword>
<sequence length="794" mass="84991">MLSTLFASLYRFFAPRRIPLFALTLLLIGGGLAGLAGLEVREDIEAMLPDDHSQVAEDFRRLRQAPFSRKVLIGLSAAEGQEPAVLLAATDRLAGALSPDYFSRVVTGPAALENYRLPGWLTDNLPNLLAAEDLPRLGKRLAPEAIETRLTAAYDRLLSPEGWLIKGQLRRDPLSLGELGLEKLRFVNPVAKTRLRDGHFLSADGRHALIIADSPVAMTDSREGARLLKHFVETAAGSLPEGVSARLVSGHAYTVANAETIQRDLFVVLSASTLALAGLFLVFLRCRRSLFVFLIPVAVVGLAAVAVSWTTPVVSGVTLGFGAVLLGIAVDYGLHVYFALRTGSLPPDQALGRVSRPVLFGALTSLAGFAVLLTSSLPGQRQLAVFAMTGIALAVLLALIVLPHLLKTAAEAPRPPMLPRLGAVRRRPLVLGLWLAGMLLCGARIADVPIDGNLRSLGLMPKDLVAAEEELRATWGELRSQALFFAEGSTLEEALVHNDRLFEELRRSFPEMPLVSLAPLLPAAARQEENRAAWQTFWREWSAPTRQQLLVAGAPLGFAETAFAPFFAALEDPPPAITPAALREQGLGELLDALLLEEKGRVRVLTLAPDTPALSAWFAEAKSIPAGVHLVSPSRFGDELGEAIRADFTRFILLAGGAVLLMVTLLLRRPGPVLLALLPVATGLTAMFGIMGWLGMSFNLFNIVATILVIGLSVDYGIFMVCRSSAEMEPETARAVLLAGLTTLAGFGALVLARHPALHSIGLTVLLGIGAAMPTALLVIPALRREGKRTCTDG</sequence>
<evidence type="ECO:0000256" key="3">
    <source>
        <dbReference type="ARBA" id="ARBA00022692"/>
    </source>
</evidence>
<evidence type="ECO:0000256" key="4">
    <source>
        <dbReference type="ARBA" id="ARBA00022989"/>
    </source>
</evidence>
<evidence type="ECO:0000259" key="7">
    <source>
        <dbReference type="Pfam" id="PF03176"/>
    </source>
</evidence>
<gene>
    <name evidence="8" type="ORF">FL622_08805</name>
</gene>
<dbReference type="Proteomes" id="UP000317155">
    <property type="component" value="Unassembled WGS sequence"/>
</dbReference>
<feature type="transmembrane region" description="Helical" evidence="6">
    <location>
        <begin position="383"/>
        <end position="406"/>
    </location>
</feature>
<feature type="transmembrane region" description="Helical" evidence="6">
    <location>
        <begin position="733"/>
        <end position="752"/>
    </location>
</feature>
<name>A0A550JF91_9BACT</name>
<proteinExistence type="predicted"/>
<dbReference type="InterPro" id="IPR050545">
    <property type="entry name" value="Mycobact_MmpL"/>
</dbReference>
<feature type="transmembrane region" description="Helical" evidence="6">
    <location>
        <begin position="758"/>
        <end position="780"/>
    </location>
</feature>
<feature type="transmembrane region" description="Helical" evidence="6">
    <location>
        <begin position="700"/>
        <end position="721"/>
    </location>
</feature>
<dbReference type="OrthoDB" id="9780358at2"/>
<feature type="domain" description="Membrane transport protein MMPL" evidence="7">
    <location>
        <begin position="194"/>
        <end position="417"/>
    </location>
</feature>
<keyword evidence="9" id="KW-1185">Reference proteome</keyword>
<reference evidence="8 9" key="1">
    <citation type="submission" date="2019-07" db="EMBL/GenBank/DDBJ databases">
        <title>Insights of Desulfuromonas acetexigens electromicrobiology.</title>
        <authorList>
            <person name="Katuri K."/>
            <person name="Sapireddy V."/>
            <person name="Shaw D.R."/>
            <person name="Saikaly P."/>
        </authorList>
    </citation>
    <scope>NUCLEOTIDE SEQUENCE [LARGE SCALE GENOMIC DNA]</scope>
    <source>
        <strain evidence="8 9">2873</strain>
    </source>
</reference>
<dbReference type="RefSeq" id="WP_092057714.1">
    <property type="nucleotide sequence ID" value="NZ_FOJJ01000037.1"/>
</dbReference>
<feature type="transmembrane region" description="Helical" evidence="6">
    <location>
        <begin position="427"/>
        <end position="446"/>
    </location>
</feature>
<dbReference type="InterPro" id="IPR004869">
    <property type="entry name" value="MMPL_dom"/>
</dbReference>
<keyword evidence="5 6" id="KW-0472">Membrane</keyword>
<comment type="subcellular location">
    <subcellularLocation>
        <location evidence="1">Cell membrane</location>
        <topology evidence="1">Multi-pass membrane protein</topology>
    </subcellularLocation>
</comment>
<evidence type="ECO:0000313" key="9">
    <source>
        <dbReference type="Proteomes" id="UP000317155"/>
    </source>
</evidence>
<feature type="transmembrane region" description="Helical" evidence="6">
    <location>
        <begin position="674"/>
        <end position="694"/>
    </location>
</feature>
<protein>
    <submittedName>
        <fullName evidence="8">MMPL family transporter</fullName>
    </submittedName>
</protein>
<feature type="transmembrane region" description="Helical" evidence="6">
    <location>
        <begin position="648"/>
        <end position="667"/>
    </location>
</feature>
<dbReference type="SUPFAM" id="SSF82866">
    <property type="entry name" value="Multidrug efflux transporter AcrB transmembrane domain"/>
    <property type="match status" value="2"/>
</dbReference>
<evidence type="ECO:0000313" key="8">
    <source>
        <dbReference type="EMBL" id="TRO81887.1"/>
    </source>
</evidence>
<keyword evidence="4 6" id="KW-1133">Transmembrane helix</keyword>
<evidence type="ECO:0000256" key="6">
    <source>
        <dbReference type="SAM" id="Phobius"/>
    </source>
</evidence>
<feature type="domain" description="Membrane transport protein MMPL" evidence="7">
    <location>
        <begin position="625"/>
        <end position="783"/>
    </location>
</feature>
<dbReference type="Gene3D" id="1.20.1640.10">
    <property type="entry name" value="Multidrug efflux transporter AcrB transmembrane domain"/>
    <property type="match status" value="2"/>
</dbReference>
<comment type="caution">
    <text evidence="8">The sequence shown here is derived from an EMBL/GenBank/DDBJ whole genome shotgun (WGS) entry which is preliminary data.</text>
</comment>
<organism evidence="8 9">
    <name type="scientific">Trichloromonas acetexigens</name>
    <dbReference type="NCBI Taxonomy" id="38815"/>
    <lineage>
        <taxon>Bacteria</taxon>
        <taxon>Pseudomonadati</taxon>
        <taxon>Thermodesulfobacteriota</taxon>
        <taxon>Desulfuromonadia</taxon>
        <taxon>Desulfuromonadales</taxon>
        <taxon>Trichloromonadaceae</taxon>
        <taxon>Trichloromonas</taxon>
    </lineage>
</organism>
<accession>A0A550JF91</accession>
<dbReference type="GO" id="GO:0005886">
    <property type="term" value="C:plasma membrane"/>
    <property type="evidence" value="ECO:0007669"/>
    <property type="project" value="UniProtKB-SubCell"/>
</dbReference>
<feature type="transmembrane region" description="Helical" evidence="6">
    <location>
        <begin position="291"/>
        <end position="311"/>
    </location>
</feature>
<feature type="transmembrane region" description="Helical" evidence="6">
    <location>
        <begin position="358"/>
        <end position="377"/>
    </location>
</feature>